<protein>
    <submittedName>
        <fullName evidence="1">Uncharacterized protein</fullName>
    </submittedName>
</protein>
<comment type="caution">
    <text evidence="1">The sequence shown here is derived from an EMBL/GenBank/DDBJ whole genome shotgun (WGS) entry which is preliminary data.</text>
</comment>
<accession>A0ACC2V3Z4</accession>
<evidence type="ECO:0000313" key="1">
    <source>
        <dbReference type="EMBL" id="KAJ9093919.1"/>
    </source>
</evidence>
<reference evidence="1" key="1">
    <citation type="submission" date="2023-04" db="EMBL/GenBank/DDBJ databases">
        <title>Draft Genome sequencing of Naganishia species isolated from polar environments using Oxford Nanopore Technology.</title>
        <authorList>
            <person name="Leo P."/>
            <person name="Venkateswaran K."/>
        </authorList>
    </citation>
    <scope>NUCLEOTIDE SEQUENCE</scope>
    <source>
        <strain evidence="1">MNA-CCFEE 5261</strain>
    </source>
</reference>
<keyword evidence="2" id="KW-1185">Reference proteome</keyword>
<proteinExistence type="predicted"/>
<name>A0ACC2V3Z4_9TREE</name>
<dbReference type="EMBL" id="JASBWR010000117">
    <property type="protein sequence ID" value="KAJ9093919.1"/>
    <property type="molecule type" value="Genomic_DNA"/>
</dbReference>
<gene>
    <name evidence="1" type="ORF">QFC19_008152</name>
</gene>
<organism evidence="1 2">
    <name type="scientific">Naganishia cerealis</name>
    <dbReference type="NCBI Taxonomy" id="610337"/>
    <lineage>
        <taxon>Eukaryota</taxon>
        <taxon>Fungi</taxon>
        <taxon>Dikarya</taxon>
        <taxon>Basidiomycota</taxon>
        <taxon>Agaricomycotina</taxon>
        <taxon>Tremellomycetes</taxon>
        <taxon>Filobasidiales</taxon>
        <taxon>Filobasidiaceae</taxon>
        <taxon>Naganishia</taxon>
    </lineage>
</organism>
<sequence>MDCRRWDTAPEYILGWRSNSTDEVEQKQGLAEDALDDVKSPQKREYLVKWRGKAFRHATWVPHDYMASVSRGLLLNFLRTGIRVTLATESQIATKDSVIGEDTVEAVLAVDEDGKRGAESVYSVGPPTADPDAREKIPVAWTSLKEGVKPDDDRLVSVNTAERLLKRNFSRNDAAQMIKYLGWVYIKWQDLQYEAGNYLTVPALEGLNWLMAKWHNLQSCILADDMGLGKTVQISAFLAYLGSEAYHVYPHLVVVPNSTLQNWTRELAKWAPHLRVVPYFGEKGSRNVIREYELYHDHRDFHTLKTHVIVTTYEVITSKDFNVFAKIPRWETLIVDEAQRLKAGSSLIFKKLNELNAVHKVLLTGTPLNNTIREILNLMNFLDPREFSDLDGMEKRYSVPDEELYKELRAKIAPFMLRRSKEEVLDLPAKNEIIVPLTMRSLQKQVYRSILERNADLMEALARISKGESKGGKPKRGHIHNMLMQLRKCLQHPFLCNNSLEDYNLEPSARHQALIDGSAKLGFLKAMLPKLRAKGHRILLFSQFKIALDIIEQFFDGEDYKYLRLDGDTPQAKRQKDIDAFNAPDSPYTVFLLSTRAGGVGINLASADTVIIHDLDFNPHLDMQAIARSYRYGQKKTVMVFRLMMAQTVEANIMQASKKKLLLDHLIVQSLRKVEEEDDFATIVLNGAKALFEDKAENDIVYSSEALDNMISELETREKPETQAKTTGFTFAPVYETAQKPAGELPDFPENSEHQDSDFWADVLKRMEDETRAREAELYGAGKRSRGKQISYADHGLDPGNSQEQRRPAETEALHADRVPDDAASQESDYAVEHSDISDAEGVEEIQADTQELADPPSKRAKLAPPKLALHPSNGDIILKKGSNMEGESTGEQVVSVGPAESDAIKKTVRRPRKSKPLPRPNIPSNLGQFPPGPHTAPVNSASQNKLQLARAQITDLRYAAEDCAIPDYVQKTHAIFSLKLNAAARWDAYVKLAGEVDSVLEARGLAPAFMNNESVETVLPLFRAEGNDARKPINSNGRPPKIHKTKPSRPSTAVQSTNSTPSRGAPSPFTVGQRSSYSANAPSQLSTMPQSSIDSAATTLKLATSRRKRKKGFPKSRSQGISAESSTVASKSQEATVRATAKPKDSQRPTGNPGPTCFFCTQSHETTKCPGLSSRAKIGEYAIKVQPLLLRASPHPQKESEGSIADKAQWIRWLTDKERGLRKSEHTVKQHAKMDPSPKPVLRKRSSSSEKKAKADQQKAKEDQEVEKLVGLDDLIVIEDSD</sequence>
<dbReference type="Proteomes" id="UP001241377">
    <property type="component" value="Unassembled WGS sequence"/>
</dbReference>
<evidence type="ECO:0000313" key="2">
    <source>
        <dbReference type="Proteomes" id="UP001241377"/>
    </source>
</evidence>